<dbReference type="Gene3D" id="2.60.40.10">
    <property type="entry name" value="Immunoglobulins"/>
    <property type="match status" value="1"/>
</dbReference>
<proteinExistence type="predicted"/>
<dbReference type="InterPro" id="IPR013783">
    <property type="entry name" value="Ig-like_fold"/>
</dbReference>
<evidence type="ECO:0000313" key="3">
    <source>
        <dbReference type="Proteomes" id="UP000027093"/>
    </source>
</evidence>
<evidence type="ECO:0000313" key="2">
    <source>
        <dbReference type="EMBL" id="AIC17304.1"/>
    </source>
</evidence>
<gene>
    <name evidence="2" type="ORF">NVIE_030270</name>
</gene>
<organism evidence="2 3">
    <name type="scientific">Nitrososphaera viennensis EN76</name>
    <dbReference type="NCBI Taxonomy" id="926571"/>
    <lineage>
        <taxon>Archaea</taxon>
        <taxon>Nitrososphaerota</taxon>
        <taxon>Nitrososphaeria</taxon>
        <taxon>Nitrososphaerales</taxon>
        <taxon>Nitrososphaeraceae</taxon>
        <taxon>Nitrososphaera</taxon>
    </lineage>
</organism>
<protein>
    <recommendedName>
        <fullName evidence="1">SpaA-like prealbumin fold domain-containing protein</fullName>
    </recommendedName>
</protein>
<reference evidence="2 3" key="1">
    <citation type="journal article" date="2014" name="Int. J. Syst. Evol. Microbiol.">
        <title>Nitrososphaera viennensis gen. nov., sp. nov., an aerobic and mesophilic, ammonia-oxidizing archaeon from soil and a member of the archaeal phylum Thaumarchaeota.</title>
        <authorList>
            <person name="Stieglmeier M."/>
            <person name="Klingl A."/>
            <person name="Alves R.J."/>
            <person name="Rittmann S.K."/>
            <person name="Melcher M."/>
            <person name="Leisch N."/>
            <person name="Schleper C."/>
        </authorList>
    </citation>
    <scope>NUCLEOTIDE SEQUENCE [LARGE SCALE GENOMIC DNA]</scope>
    <source>
        <strain evidence="2">EN76</strain>
    </source>
</reference>
<dbReference type="Proteomes" id="UP000027093">
    <property type="component" value="Chromosome"/>
</dbReference>
<dbReference type="HOGENOM" id="CLU_716886_0_0_2"/>
<dbReference type="Pfam" id="PF17802">
    <property type="entry name" value="SpaA"/>
    <property type="match status" value="1"/>
</dbReference>
<feature type="domain" description="SpaA-like prealbumin fold" evidence="1">
    <location>
        <begin position="60"/>
        <end position="138"/>
    </location>
</feature>
<dbReference type="AlphaFoldDB" id="A0A060HLB2"/>
<dbReference type="EMBL" id="CP007536">
    <property type="protein sequence ID" value="AIC17304.1"/>
    <property type="molecule type" value="Genomic_DNA"/>
</dbReference>
<name>A0A060HLB2_9ARCH</name>
<keyword evidence="3" id="KW-1185">Reference proteome</keyword>
<dbReference type="KEGG" id="nvn:NVIE_030270"/>
<accession>A0A060HLB2</accession>
<sequence length="395" mass="40938">MLLLSPKQSLALAIALAAAVTIAAIAVSLPREQNSPGAAQDGGGKGAGSITIVTISKGLLLTGATYSITPSPYTGEGTYSVQDGGRDDANPAAGMIVLTGVKNGNYTVLQQQAPAGYDRDQNPKVIAVSDNNNNSSATATFSNAAPGLSGNDDNSTLQVHSILYTAKFECGTISGGEGPLRPGHYDTDIGILNKQDFPVKFTWNAVVNNGKTTNSILKTLEPQSSTGIVCNDLRKLFGGNNDNRFVEGFVIVNVPVDSGLLGTLSGGTAVVGRQGTSIDMLDVQVFYTANALEQLPHEVLVDKIVFTVTNDTSGKIPGELVGKKLDVTVRSGFGEISDPVEKVKQALAEKYGLDAQERASLAVKVDSISVGAGTMIDDHALSLSRVPPQASSSSS</sequence>
<evidence type="ECO:0000259" key="1">
    <source>
        <dbReference type="Pfam" id="PF17802"/>
    </source>
</evidence>
<dbReference type="InterPro" id="IPR041033">
    <property type="entry name" value="SpaA_PFL_dom_1"/>
</dbReference>